<organism evidence="6 7">
    <name type="scientific">Prochlorococcus marinus str. XMU1401</name>
    <dbReference type="NCBI Taxonomy" id="2052594"/>
    <lineage>
        <taxon>Bacteria</taxon>
        <taxon>Bacillati</taxon>
        <taxon>Cyanobacteriota</taxon>
        <taxon>Cyanophyceae</taxon>
        <taxon>Synechococcales</taxon>
        <taxon>Prochlorococcaceae</taxon>
        <taxon>Prochlorococcus</taxon>
    </lineage>
</organism>
<keyword evidence="1" id="KW-0436">Ligase</keyword>
<evidence type="ECO:0000256" key="2">
    <source>
        <dbReference type="ARBA" id="ARBA00022741"/>
    </source>
</evidence>
<dbReference type="InterPro" id="IPR011761">
    <property type="entry name" value="ATP-grasp"/>
</dbReference>
<dbReference type="GO" id="GO:0046872">
    <property type="term" value="F:metal ion binding"/>
    <property type="evidence" value="ECO:0007669"/>
    <property type="project" value="InterPro"/>
</dbReference>
<dbReference type="EMBL" id="JAAORC010000002">
    <property type="protein sequence ID" value="MBO8223286.1"/>
    <property type="molecule type" value="Genomic_DNA"/>
</dbReference>
<evidence type="ECO:0000259" key="5">
    <source>
        <dbReference type="PROSITE" id="PS50975"/>
    </source>
</evidence>
<dbReference type="Proteomes" id="UP000666562">
    <property type="component" value="Unassembled WGS sequence"/>
</dbReference>
<dbReference type="PANTHER" id="PTHR43585">
    <property type="entry name" value="FUMIPYRROLE BIOSYNTHESIS PROTEIN C"/>
    <property type="match status" value="1"/>
</dbReference>
<reference evidence="6" key="1">
    <citation type="submission" date="2020-03" db="EMBL/GenBank/DDBJ databases">
        <title>Genome differentiation and subclade ecological adaptation of Prochlorococcus HLII clade in the global ocean.</title>
        <authorList>
            <person name="Yan W."/>
            <person name="Fen X."/>
            <person name="Zhang W."/>
        </authorList>
    </citation>
    <scope>NUCLEOTIDE SEQUENCE</scope>
    <source>
        <strain evidence="6">XMU1401</strain>
    </source>
</reference>
<dbReference type="Pfam" id="PF18603">
    <property type="entry name" value="LAL_C2"/>
    <property type="match status" value="1"/>
</dbReference>
<evidence type="ECO:0000256" key="3">
    <source>
        <dbReference type="ARBA" id="ARBA00022840"/>
    </source>
</evidence>
<proteinExistence type="predicted"/>
<name>A0A8I1X4G0_PROMR</name>
<dbReference type="PROSITE" id="PS50975">
    <property type="entry name" value="ATP_GRASP"/>
    <property type="match status" value="1"/>
</dbReference>
<gene>
    <name evidence="6" type="ORF">HA142_07140</name>
</gene>
<feature type="domain" description="ATP-grasp" evidence="5">
    <location>
        <begin position="111"/>
        <end position="310"/>
    </location>
</feature>
<dbReference type="GO" id="GO:0005524">
    <property type="term" value="F:ATP binding"/>
    <property type="evidence" value="ECO:0007669"/>
    <property type="project" value="UniProtKB-UniRule"/>
</dbReference>
<evidence type="ECO:0000313" key="6">
    <source>
        <dbReference type="EMBL" id="MBO8223286.1"/>
    </source>
</evidence>
<dbReference type="SUPFAM" id="SSF56059">
    <property type="entry name" value="Glutathione synthetase ATP-binding domain-like"/>
    <property type="match status" value="1"/>
</dbReference>
<keyword evidence="3 4" id="KW-0067">ATP-binding</keyword>
<sequence length="408" mass="45838">MDEHFWCIGGGLLQKTVIDAANELDLKVIVTDGSNNCFCKNFADKFFQVDIFDVNGHINLARDLIKRTKIKGVLAAGIDAPITMSKLCEFLNLPGVSSSISETVHDKFKFREFSAKNNICVPKYEIYKENDLKNLTNILDKYTLPFIIKNVDSSGSRGTKIFYSRDKKEEERIAKEAITVSKSRSFLVESVWTGKECTVETLFDKEGIFHKCFITDRKFDYSNGYPIELGLVSPSQLSSKIQEECFTLAENVSNKLGIKIGAAKFDMIITNDGPKIIEMTTRLSGGFDCQYVVPASTGKNVVMAAVMTACGTNFPDFLLENKFNKVCVTGSHWPENGRIKNIKNLEKVKNMEGVEHIFFRKKVGDLIENYSNCTDRVDFIICSGINYDKANKNLEAAISELKIEITNE</sequence>
<comment type="caution">
    <text evidence="6">The sequence shown here is derived from an EMBL/GenBank/DDBJ whole genome shotgun (WGS) entry which is preliminary data.</text>
</comment>
<evidence type="ECO:0000256" key="4">
    <source>
        <dbReference type="PROSITE-ProRule" id="PRU00409"/>
    </source>
</evidence>
<dbReference type="RefSeq" id="WP_100883931.1">
    <property type="nucleotide sequence ID" value="NZ_JAAORC010000002.1"/>
</dbReference>
<dbReference type="SUPFAM" id="SSF52440">
    <property type="entry name" value="PreATP-grasp domain"/>
    <property type="match status" value="1"/>
</dbReference>
<protein>
    <submittedName>
        <fullName evidence="6">ATP-grasp domain-containing protein</fullName>
    </submittedName>
</protein>
<dbReference type="Pfam" id="PF13535">
    <property type="entry name" value="ATP-grasp_4"/>
    <property type="match status" value="1"/>
</dbReference>
<keyword evidence="2 4" id="KW-0547">Nucleotide-binding</keyword>
<accession>A0A8I1X4G0</accession>
<dbReference type="InterPro" id="IPR016185">
    <property type="entry name" value="PreATP-grasp_dom_sf"/>
</dbReference>
<dbReference type="AlphaFoldDB" id="A0A8I1X4G0"/>
<dbReference type="Gene3D" id="3.30.470.20">
    <property type="entry name" value="ATP-grasp fold, B domain"/>
    <property type="match status" value="1"/>
</dbReference>
<evidence type="ECO:0000313" key="7">
    <source>
        <dbReference type="Proteomes" id="UP000666562"/>
    </source>
</evidence>
<dbReference type="InterPro" id="IPR040570">
    <property type="entry name" value="LAL_C2"/>
</dbReference>
<dbReference type="Gene3D" id="3.40.50.20">
    <property type="match status" value="1"/>
</dbReference>
<dbReference type="PANTHER" id="PTHR43585:SF2">
    <property type="entry name" value="ATP-GRASP ENZYME FSQD"/>
    <property type="match status" value="1"/>
</dbReference>
<dbReference type="InterPro" id="IPR052032">
    <property type="entry name" value="ATP-dep_AA_Ligase"/>
</dbReference>
<evidence type="ECO:0000256" key="1">
    <source>
        <dbReference type="ARBA" id="ARBA00022598"/>
    </source>
</evidence>
<dbReference type="GO" id="GO:0016874">
    <property type="term" value="F:ligase activity"/>
    <property type="evidence" value="ECO:0007669"/>
    <property type="project" value="UniProtKB-KW"/>
</dbReference>